<protein>
    <recommendedName>
        <fullName evidence="1">DUF6873 domain-containing protein</fullName>
    </recommendedName>
</protein>
<dbReference type="InterPro" id="IPR049238">
    <property type="entry name" value="DUF6873"/>
</dbReference>
<dbReference type="Pfam" id="PF21778">
    <property type="entry name" value="DUF6873"/>
    <property type="match status" value="1"/>
</dbReference>
<name>A0A419T4Z6_9FIRM</name>
<keyword evidence="3" id="KW-1185">Reference proteome</keyword>
<dbReference type="Proteomes" id="UP000284177">
    <property type="component" value="Unassembled WGS sequence"/>
</dbReference>
<proteinExistence type="predicted"/>
<dbReference type="EMBL" id="MCIB01000010">
    <property type="protein sequence ID" value="RKD32522.1"/>
    <property type="molecule type" value="Genomic_DNA"/>
</dbReference>
<evidence type="ECO:0000313" key="3">
    <source>
        <dbReference type="Proteomes" id="UP000284177"/>
    </source>
</evidence>
<evidence type="ECO:0000259" key="1">
    <source>
        <dbReference type="Pfam" id="PF21778"/>
    </source>
</evidence>
<sequence length="249" mass="28279">MLKESPFIPNAKADALIIAGNADEEIINNLKKFNIEIIPTVKCSDVYDEIAFHPDVVIHPINRHTLVVAPNVYEYYEEIFKNKPIKLIKGEKKLNRNYPDDIAYNVARTARYAIHNLEYMDEKLKYYLQKEGVQFINANQGYSKCSTAIIDDNAIITSDPSIYRTCLELDIDILYIESGFIKLPGFDYGFIGGATGAISNNEILFTGKYDNHPNSKDINIFLNKYGKKAIIISNKKIIDIGSIIPLEYN</sequence>
<reference evidence="2 3" key="1">
    <citation type="submission" date="2016-08" db="EMBL/GenBank/DDBJ databases">
        <title>Novel Firmicutes and Novel Genomes.</title>
        <authorList>
            <person name="Poppleton D.I."/>
            <person name="Gribaldo S."/>
        </authorList>
    </citation>
    <scope>NUCLEOTIDE SEQUENCE [LARGE SCALE GENOMIC DNA]</scope>
    <source>
        <strain evidence="2 3">CTT3</strain>
    </source>
</reference>
<comment type="caution">
    <text evidence="2">The sequence shown here is derived from an EMBL/GenBank/DDBJ whole genome shotgun (WGS) entry which is preliminary data.</text>
</comment>
<dbReference type="AlphaFoldDB" id="A0A419T4Z6"/>
<evidence type="ECO:0000313" key="2">
    <source>
        <dbReference type="EMBL" id="RKD32522.1"/>
    </source>
</evidence>
<gene>
    <name evidence="2" type="ORF">BET03_10610</name>
</gene>
<dbReference type="OrthoDB" id="1753686at2"/>
<accession>A0A419T4Z6</accession>
<feature type="domain" description="DUF6873" evidence="1">
    <location>
        <begin position="17"/>
        <end position="244"/>
    </location>
</feature>
<organism evidence="2 3">
    <name type="scientific">Thermohalobacter berrensis</name>
    <dbReference type="NCBI Taxonomy" id="99594"/>
    <lineage>
        <taxon>Bacteria</taxon>
        <taxon>Bacillati</taxon>
        <taxon>Bacillota</taxon>
        <taxon>Tissierellia</taxon>
        <taxon>Tissierellales</taxon>
        <taxon>Thermohalobacteraceae</taxon>
        <taxon>Thermohalobacter</taxon>
    </lineage>
</organism>